<protein>
    <submittedName>
        <fullName evidence="3">TACC_C domain-containing protein</fullName>
    </submittedName>
</protein>
<organism evidence="2 3">
    <name type="scientific">Caenorhabditis tropicalis</name>
    <dbReference type="NCBI Taxonomy" id="1561998"/>
    <lineage>
        <taxon>Eukaryota</taxon>
        <taxon>Metazoa</taxon>
        <taxon>Ecdysozoa</taxon>
        <taxon>Nematoda</taxon>
        <taxon>Chromadorea</taxon>
        <taxon>Rhabditida</taxon>
        <taxon>Rhabditina</taxon>
        <taxon>Rhabditomorpha</taxon>
        <taxon>Rhabditoidea</taxon>
        <taxon>Rhabditidae</taxon>
        <taxon>Peloderinae</taxon>
        <taxon>Caenorhabditis</taxon>
    </lineage>
</organism>
<dbReference type="Proteomes" id="UP000095282">
    <property type="component" value="Unplaced"/>
</dbReference>
<keyword evidence="2" id="KW-1185">Reference proteome</keyword>
<evidence type="ECO:0000313" key="3">
    <source>
        <dbReference type="WBParaSite" id="Csp11.Scaffold290.g757.t1"/>
    </source>
</evidence>
<feature type="coiled-coil region" evidence="1">
    <location>
        <begin position="61"/>
        <end position="95"/>
    </location>
</feature>
<name>A0A1I7SYB6_9PELO</name>
<evidence type="ECO:0000313" key="2">
    <source>
        <dbReference type="Proteomes" id="UP000095282"/>
    </source>
</evidence>
<keyword evidence="1" id="KW-0175">Coiled coil</keyword>
<dbReference type="AlphaFoldDB" id="A0A1I7SYB6"/>
<dbReference type="WBParaSite" id="Csp11.Scaffold290.g757.t1">
    <property type="protein sequence ID" value="Csp11.Scaffold290.g757.t1"/>
    <property type="gene ID" value="Csp11.Scaffold290.g757"/>
</dbReference>
<evidence type="ECO:0000256" key="1">
    <source>
        <dbReference type="SAM" id="Coils"/>
    </source>
</evidence>
<proteinExistence type="predicted"/>
<sequence length="113" mass="13489">MEQKKKLESLEKSVLLANTYSLRTVQEKYAEELAMERGKREKMEKVCIEMKENLCDYNNYYETFHKKHNALKEENAELKTKYALLEDKHRQLKEDIVARMLDDLEKVLASQCL</sequence>
<reference evidence="3" key="1">
    <citation type="submission" date="2016-11" db="UniProtKB">
        <authorList>
            <consortium name="WormBaseParasite"/>
        </authorList>
    </citation>
    <scope>IDENTIFICATION</scope>
</reference>
<accession>A0A1I7SYB6</accession>